<comment type="similarity">
    <text evidence="5">Belongs to the YciB family.</text>
</comment>
<feature type="transmembrane region" description="Helical" evidence="5">
    <location>
        <begin position="143"/>
        <end position="161"/>
    </location>
</feature>
<evidence type="ECO:0000256" key="1">
    <source>
        <dbReference type="ARBA" id="ARBA00022475"/>
    </source>
</evidence>
<proteinExistence type="inferred from homology"/>
<dbReference type="HAMAP" id="MF_00189">
    <property type="entry name" value="YciB"/>
    <property type="match status" value="1"/>
</dbReference>
<evidence type="ECO:0000313" key="7">
    <source>
        <dbReference type="Proteomes" id="UP000503336"/>
    </source>
</evidence>
<keyword evidence="2 5" id="KW-0812">Transmembrane</keyword>
<dbReference type="InterPro" id="IPR006008">
    <property type="entry name" value="YciB"/>
</dbReference>
<comment type="function">
    <text evidence="5">Plays a role in cell envelope biogenesis, maintenance of cell envelope integrity and membrane homeostasis.</text>
</comment>
<evidence type="ECO:0000256" key="2">
    <source>
        <dbReference type="ARBA" id="ARBA00022692"/>
    </source>
</evidence>
<name>A0A7M3T677_9RHOB</name>
<keyword evidence="7" id="KW-1185">Reference proteome</keyword>
<dbReference type="AlphaFoldDB" id="A0A7M3T677"/>
<evidence type="ECO:0000256" key="4">
    <source>
        <dbReference type="ARBA" id="ARBA00023136"/>
    </source>
</evidence>
<accession>A0A7M3T677</accession>
<keyword evidence="4 5" id="KW-0472">Membrane</keyword>
<feature type="transmembrane region" description="Helical" evidence="5">
    <location>
        <begin position="41"/>
        <end position="65"/>
    </location>
</feature>
<dbReference type="PANTHER" id="PTHR36917">
    <property type="entry name" value="INTRACELLULAR SEPTATION PROTEIN A-RELATED"/>
    <property type="match status" value="1"/>
</dbReference>
<reference evidence="6 7" key="1">
    <citation type="submission" date="2020-02" db="EMBL/GenBank/DDBJ databases">
        <title>complete genome sequence of Rhodobacteraceae bacterium.</title>
        <authorList>
            <person name="Park J."/>
            <person name="Kim Y.-S."/>
            <person name="Kim K.-H."/>
        </authorList>
    </citation>
    <scope>NUCLEOTIDE SEQUENCE [LARGE SCALE GENOMIC DNA]</scope>
    <source>
        <strain evidence="6 7">RR4-56</strain>
    </source>
</reference>
<dbReference type="EMBL" id="CP049056">
    <property type="protein sequence ID" value="QIE57508.1"/>
    <property type="molecule type" value="Genomic_DNA"/>
</dbReference>
<protein>
    <recommendedName>
        <fullName evidence="5">Inner membrane-spanning protein YciB</fullName>
    </recommendedName>
</protein>
<dbReference type="PANTHER" id="PTHR36917:SF1">
    <property type="entry name" value="INNER MEMBRANE-SPANNING PROTEIN YCIB"/>
    <property type="match status" value="1"/>
</dbReference>
<dbReference type="NCBIfam" id="TIGR00997">
    <property type="entry name" value="ispZ"/>
    <property type="match status" value="1"/>
</dbReference>
<organism evidence="6 7">
    <name type="scientific">Pikeienuella piscinae</name>
    <dbReference type="NCBI Taxonomy" id="2748098"/>
    <lineage>
        <taxon>Bacteria</taxon>
        <taxon>Pseudomonadati</taxon>
        <taxon>Pseudomonadota</taxon>
        <taxon>Alphaproteobacteria</taxon>
        <taxon>Rhodobacterales</taxon>
        <taxon>Paracoccaceae</taxon>
        <taxon>Pikeienuella</taxon>
    </lineage>
</organism>
<feature type="transmembrane region" description="Helical" evidence="5">
    <location>
        <begin position="12"/>
        <end position="29"/>
    </location>
</feature>
<evidence type="ECO:0000256" key="3">
    <source>
        <dbReference type="ARBA" id="ARBA00022989"/>
    </source>
</evidence>
<keyword evidence="5" id="KW-0997">Cell inner membrane</keyword>
<dbReference type="Proteomes" id="UP000503336">
    <property type="component" value="Chromosome"/>
</dbReference>
<keyword evidence="3 5" id="KW-1133">Transmembrane helix</keyword>
<feature type="transmembrane region" description="Helical" evidence="5">
    <location>
        <begin position="72"/>
        <end position="90"/>
    </location>
</feature>
<dbReference type="GO" id="GO:0005886">
    <property type="term" value="C:plasma membrane"/>
    <property type="evidence" value="ECO:0007669"/>
    <property type="project" value="UniProtKB-SubCell"/>
</dbReference>
<dbReference type="KEGG" id="hdh:G5B40_19895"/>
<gene>
    <name evidence="5" type="primary">yciB</name>
    <name evidence="6" type="ORF">G5B40_19895</name>
</gene>
<keyword evidence="1 5" id="KW-1003">Cell membrane</keyword>
<dbReference type="RefSeq" id="WP_165102565.1">
    <property type="nucleotide sequence ID" value="NZ_CP049056.1"/>
</dbReference>
<sequence length="198" mass="22478">MSTREINPYLRLGLEFGPLAIFFLTYRAYSDEALTLFGESYEGVVVATIAFIPAILLSLGVSWAMTRHLPRTAAVTAVVVVVFGGLTIWLNDATFIKMKPTIVNLIFAVMLGWGLLRGRSYLKFLMGELLPLTDEGWMAFTRRWALFFLFMAILNEVIWRGFSEDFWVNFKTFGSPVVTLVFMFSQTGLLRRHTPPES</sequence>
<evidence type="ECO:0000313" key="6">
    <source>
        <dbReference type="EMBL" id="QIE57508.1"/>
    </source>
</evidence>
<feature type="transmembrane region" description="Helical" evidence="5">
    <location>
        <begin position="102"/>
        <end position="122"/>
    </location>
</feature>
<evidence type="ECO:0000256" key="5">
    <source>
        <dbReference type="HAMAP-Rule" id="MF_00189"/>
    </source>
</evidence>
<dbReference type="NCBIfam" id="NF001323">
    <property type="entry name" value="PRK00259.1-1"/>
    <property type="match status" value="1"/>
</dbReference>
<comment type="subcellular location">
    <subcellularLocation>
        <location evidence="5">Cell inner membrane</location>
        <topology evidence="5">Multi-pass membrane protein</topology>
    </subcellularLocation>
</comment>
<dbReference type="Pfam" id="PF04279">
    <property type="entry name" value="IspA"/>
    <property type="match status" value="1"/>
</dbReference>